<feature type="domain" description="NAD(P)-binding" evidence="1">
    <location>
        <begin position="7"/>
        <end position="184"/>
    </location>
</feature>
<name>A0ABU2JHA7_9ACTN</name>
<reference evidence="3" key="1">
    <citation type="submission" date="2023-07" db="EMBL/GenBank/DDBJ databases">
        <title>30 novel species of actinomycetes from the DSMZ collection.</title>
        <authorList>
            <person name="Nouioui I."/>
        </authorList>
    </citation>
    <scope>NUCLEOTIDE SEQUENCE [LARGE SCALE GENOMIC DNA]</scope>
    <source>
        <strain evidence="3">DSM 44399</strain>
    </source>
</reference>
<dbReference type="Pfam" id="PF13460">
    <property type="entry name" value="NAD_binding_10"/>
    <property type="match status" value="1"/>
</dbReference>
<dbReference type="Gene3D" id="3.40.50.720">
    <property type="entry name" value="NAD(P)-binding Rossmann-like Domain"/>
    <property type="match status" value="1"/>
</dbReference>
<keyword evidence="3" id="KW-1185">Reference proteome</keyword>
<proteinExistence type="predicted"/>
<organism evidence="2 3">
    <name type="scientific">Jatrophihabitans lederbergiae</name>
    <dbReference type="NCBI Taxonomy" id="3075547"/>
    <lineage>
        <taxon>Bacteria</taxon>
        <taxon>Bacillati</taxon>
        <taxon>Actinomycetota</taxon>
        <taxon>Actinomycetes</taxon>
        <taxon>Jatrophihabitantales</taxon>
        <taxon>Jatrophihabitantaceae</taxon>
        <taxon>Jatrophihabitans</taxon>
    </lineage>
</organism>
<dbReference type="InterPro" id="IPR036291">
    <property type="entry name" value="NAD(P)-bd_dom_sf"/>
</dbReference>
<dbReference type="EMBL" id="JAVREH010000067">
    <property type="protein sequence ID" value="MDT0264069.1"/>
    <property type="molecule type" value="Genomic_DNA"/>
</dbReference>
<dbReference type="Proteomes" id="UP001183176">
    <property type="component" value="Unassembled WGS sequence"/>
</dbReference>
<evidence type="ECO:0000313" key="3">
    <source>
        <dbReference type="Proteomes" id="UP001183176"/>
    </source>
</evidence>
<sequence>MKYAITGASGPLGRLAAEALLRRVEPEELVLVTRSPDRLADLAARGVNVRAGDFSHPDTLPAAFDGTSELLLISTDAVGARVPQHQAAVSTAARAGVRRIVYTSVPEPTADNPAFVVPDHAATEAALRDSGLRWTVLRNNLYAEYQLDALQHAASSGRYVTNTGAGRAAYVTRADCAAAAAGALVSREVDDTVFDVTGPRAFDAQDMARLAAGLGARPVEVQQLDDDAYTAALVTAGVPEALAGGLTSFGAAIRLGHLGAVSDAVQRLSGAAPAPLETLLPSAAGSASPAELHHR</sequence>
<dbReference type="SUPFAM" id="SSF51735">
    <property type="entry name" value="NAD(P)-binding Rossmann-fold domains"/>
    <property type="match status" value="1"/>
</dbReference>
<protein>
    <submittedName>
        <fullName evidence="2">NAD(P)H-binding protein</fullName>
    </submittedName>
</protein>
<dbReference type="RefSeq" id="WP_311425212.1">
    <property type="nucleotide sequence ID" value="NZ_JAVREH010000067.1"/>
</dbReference>
<gene>
    <name evidence="2" type="ORF">RM423_22100</name>
</gene>
<dbReference type="InterPro" id="IPR052718">
    <property type="entry name" value="NmrA-type_oxidoreductase"/>
</dbReference>
<comment type="caution">
    <text evidence="2">The sequence shown here is derived from an EMBL/GenBank/DDBJ whole genome shotgun (WGS) entry which is preliminary data.</text>
</comment>
<dbReference type="InterPro" id="IPR016040">
    <property type="entry name" value="NAD(P)-bd_dom"/>
</dbReference>
<accession>A0ABU2JHA7</accession>
<dbReference type="Gene3D" id="3.90.25.10">
    <property type="entry name" value="UDP-galactose 4-epimerase, domain 1"/>
    <property type="match status" value="1"/>
</dbReference>
<dbReference type="PANTHER" id="PTHR47129">
    <property type="entry name" value="QUINONE OXIDOREDUCTASE 2"/>
    <property type="match status" value="1"/>
</dbReference>
<evidence type="ECO:0000313" key="2">
    <source>
        <dbReference type="EMBL" id="MDT0264069.1"/>
    </source>
</evidence>
<evidence type="ECO:0000259" key="1">
    <source>
        <dbReference type="Pfam" id="PF13460"/>
    </source>
</evidence>
<dbReference type="PANTHER" id="PTHR47129:SF1">
    <property type="entry name" value="NMRA-LIKE DOMAIN-CONTAINING PROTEIN"/>
    <property type="match status" value="1"/>
</dbReference>